<gene>
    <name evidence="1" type="ORF">CYLTODRAFT_426283</name>
</gene>
<dbReference type="EMBL" id="KN880711">
    <property type="protein sequence ID" value="KIY63237.1"/>
    <property type="molecule type" value="Genomic_DNA"/>
</dbReference>
<evidence type="ECO:0008006" key="3">
    <source>
        <dbReference type="Google" id="ProtNLM"/>
    </source>
</evidence>
<evidence type="ECO:0000313" key="2">
    <source>
        <dbReference type="Proteomes" id="UP000054007"/>
    </source>
</evidence>
<accession>A0A0D7AYE6</accession>
<dbReference type="OrthoDB" id="3255221at2759"/>
<proteinExistence type="predicted"/>
<dbReference type="Proteomes" id="UP000054007">
    <property type="component" value="Unassembled WGS sequence"/>
</dbReference>
<evidence type="ECO:0000313" key="1">
    <source>
        <dbReference type="EMBL" id="KIY63237.1"/>
    </source>
</evidence>
<name>A0A0D7AYE6_9AGAR</name>
<protein>
    <recommendedName>
        <fullName evidence="3">NERD domain-containing protein</fullName>
    </recommendedName>
</protein>
<sequence>MSFDGTTSWPTGFAEMFNTIHNSSSDDRRYYAAYNKLLNWMFPSWDFLVSPHHESPDLLVVINHGKPMLFISVKSERWVSNAGTRMRADALVRQHYFDMLGECPSPVLWGVSALGTNIRLYQGRTNENIIAPRYDSSMTQNHLPRDYLETAWELDLLSQEGFNAMKNIAAKIKVQLASQA</sequence>
<keyword evidence="2" id="KW-1185">Reference proteome</keyword>
<dbReference type="AlphaFoldDB" id="A0A0D7AYE6"/>
<organism evidence="1 2">
    <name type="scientific">Cylindrobasidium torrendii FP15055 ss-10</name>
    <dbReference type="NCBI Taxonomy" id="1314674"/>
    <lineage>
        <taxon>Eukaryota</taxon>
        <taxon>Fungi</taxon>
        <taxon>Dikarya</taxon>
        <taxon>Basidiomycota</taxon>
        <taxon>Agaricomycotina</taxon>
        <taxon>Agaricomycetes</taxon>
        <taxon>Agaricomycetidae</taxon>
        <taxon>Agaricales</taxon>
        <taxon>Marasmiineae</taxon>
        <taxon>Physalacriaceae</taxon>
        <taxon>Cylindrobasidium</taxon>
    </lineage>
</organism>
<reference evidence="1 2" key="1">
    <citation type="journal article" date="2015" name="Fungal Genet. Biol.">
        <title>Evolution of novel wood decay mechanisms in Agaricales revealed by the genome sequences of Fistulina hepatica and Cylindrobasidium torrendii.</title>
        <authorList>
            <person name="Floudas D."/>
            <person name="Held B.W."/>
            <person name="Riley R."/>
            <person name="Nagy L.G."/>
            <person name="Koehler G."/>
            <person name="Ransdell A.S."/>
            <person name="Younus H."/>
            <person name="Chow J."/>
            <person name="Chiniquy J."/>
            <person name="Lipzen A."/>
            <person name="Tritt A."/>
            <person name="Sun H."/>
            <person name="Haridas S."/>
            <person name="LaButti K."/>
            <person name="Ohm R.A."/>
            <person name="Kues U."/>
            <person name="Blanchette R.A."/>
            <person name="Grigoriev I.V."/>
            <person name="Minto R.E."/>
            <person name="Hibbett D.S."/>
        </authorList>
    </citation>
    <scope>NUCLEOTIDE SEQUENCE [LARGE SCALE GENOMIC DNA]</scope>
    <source>
        <strain evidence="1 2">FP15055 ss-10</strain>
    </source>
</reference>
<dbReference type="STRING" id="1314674.A0A0D7AYE6"/>